<dbReference type="GeneID" id="27324031"/>
<dbReference type="STRING" id="212818.A0A0D1ZAF8"/>
<evidence type="ECO:0000256" key="1">
    <source>
        <dbReference type="SAM" id="MobiDB-lite"/>
    </source>
</evidence>
<dbReference type="VEuPathDB" id="FungiDB:PV10_06186"/>
<feature type="transmembrane region" description="Helical" evidence="2">
    <location>
        <begin position="255"/>
        <end position="278"/>
    </location>
</feature>
<feature type="domain" description="Acyltransferase 3" evidence="3">
    <location>
        <begin position="55"/>
        <end position="403"/>
    </location>
</feature>
<sequence length="483" mass="55535">MAKQREGLLGQHQWKPKNPDANTPQIVRLARSCNNYVRPAFLTKPKSNGNVRRTAYLDGLRGFAALLVYWLHHQLWAHECLNGAAILQNAFGYKGQHYLACLPFIRLFFTGGHFAVVVFFVLSGYVLSTKPLALIQSGDLLTLGDNISSALFRRWMRLNIPVICTTFLYMASWHFFKYRVEMEPKNSFRDELWWWYCELKNFTFAWRTGGEMWLTYNYHAWSIPVEFKGSLTIYTTLMAMSRFKRNARLGCEVVLIIYFMYIADGWFCATFVGGMFLCDLELLAAHGDLPKAAGRLKPYKTIIFYTLFAISLYLGGIPSNTADVQDLRDSPGWHYLSYLKPQAVFDYKWFYLFWAAMFLVASAGHITWLKSFFELPFNQYLGRISFAFYLVHGPVLWILGDRIYCAVGWSREGHAVSMPSWINLFPITKAGPLGLEVSFLLPHLIILPVTLWTAEVATTLFDEPSVKLSQWLYGKMLSAPNKA</sequence>
<dbReference type="AlphaFoldDB" id="A0A0D1ZAF8"/>
<feature type="transmembrane region" description="Helical" evidence="2">
    <location>
        <begin position="349"/>
        <end position="368"/>
    </location>
</feature>
<dbReference type="HOGENOM" id="CLU_005679_13_3_1"/>
<dbReference type="Proteomes" id="UP000054302">
    <property type="component" value="Unassembled WGS sequence"/>
</dbReference>
<keyword evidence="2" id="KW-1133">Transmembrane helix</keyword>
<dbReference type="OMA" id="WWINRLP"/>
<organism evidence="4 5">
    <name type="scientific">Exophiala mesophila</name>
    <name type="common">Black yeast-like fungus</name>
    <dbReference type="NCBI Taxonomy" id="212818"/>
    <lineage>
        <taxon>Eukaryota</taxon>
        <taxon>Fungi</taxon>
        <taxon>Dikarya</taxon>
        <taxon>Ascomycota</taxon>
        <taxon>Pezizomycotina</taxon>
        <taxon>Eurotiomycetes</taxon>
        <taxon>Chaetothyriomycetidae</taxon>
        <taxon>Chaetothyriales</taxon>
        <taxon>Herpotrichiellaceae</taxon>
        <taxon>Exophiala</taxon>
    </lineage>
</organism>
<evidence type="ECO:0000256" key="2">
    <source>
        <dbReference type="SAM" id="Phobius"/>
    </source>
</evidence>
<evidence type="ECO:0000259" key="3">
    <source>
        <dbReference type="Pfam" id="PF01757"/>
    </source>
</evidence>
<dbReference type="RefSeq" id="XP_016223246.1">
    <property type="nucleotide sequence ID" value="XM_016370953.1"/>
</dbReference>
<keyword evidence="5" id="KW-1185">Reference proteome</keyword>
<dbReference type="Pfam" id="PF01757">
    <property type="entry name" value="Acyl_transf_3"/>
    <property type="match status" value="1"/>
</dbReference>
<protein>
    <recommendedName>
        <fullName evidence="3">Acyltransferase 3 domain-containing protein</fullName>
    </recommendedName>
</protein>
<feature type="transmembrane region" description="Helical" evidence="2">
    <location>
        <begin position="299"/>
        <end position="317"/>
    </location>
</feature>
<dbReference type="OrthoDB" id="5819582at2759"/>
<reference evidence="4 5" key="1">
    <citation type="submission" date="2015-01" db="EMBL/GenBank/DDBJ databases">
        <title>The Genome Sequence of Exophiala mesophila CBS40295.</title>
        <authorList>
            <consortium name="The Broad Institute Genomics Platform"/>
            <person name="Cuomo C."/>
            <person name="de Hoog S."/>
            <person name="Gorbushina A."/>
            <person name="Stielow B."/>
            <person name="Teixiera M."/>
            <person name="Abouelleil A."/>
            <person name="Chapman S.B."/>
            <person name="Priest M."/>
            <person name="Young S.K."/>
            <person name="Wortman J."/>
            <person name="Nusbaum C."/>
            <person name="Birren B."/>
        </authorList>
    </citation>
    <scope>NUCLEOTIDE SEQUENCE [LARGE SCALE GENOMIC DNA]</scope>
    <source>
        <strain evidence="4 5">CBS 40295</strain>
    </source>
</reference>
<keyword evidence="2" id="KW-0472">Membrane</keyword>
<feature type="transmembrane region" description="Helical" evidence="2">
    <location>
        <begin position="158"/>
        <end position="176"/>
    </location>
</feature>
<feature type="region of interest" description="Disordered" evidence="1">
    <location>
        <begin position="1"/>
        <end position="20"/>
    </location>
</feature>
<feature type="transmembrane region" description="Helical" evidence="2">
    <location>
        <begin position="104"/>
        <end position="127"/>
    </location>
</feature>
<feature type="transmembrane region" description="Helical" evidence="2">
    <location>
        <begin position="380"/>
        <end position="400"/>
    </location>
</feature>
<dbReference type="EMBL" id="KN847523">
    <property type="protein sequence ID" value="KIV91672.1"/>
    <property type="molecule type" value="Genomic_DNA"/>
</dbReference>
<accession>A0A0D1ZAF8</accession>
<dbReference type="PANTHER" id="PTHR23028:SF125">
    <property type="entry name" value="ACYLTRANSFERASE"/>
    <property type="match status" value="1"/>
</dbReference>
<proteinExistence type="predicted"/>
<evidence type="ECO:0000313" key="5">
    <source>
        <dbReference type="Proteomes" id="UP000054302"/>
    </source>
</evidence>
<keyword evidence="2" id="KW-0812">Transmembrane</keyword>
<dbReference type="InterPro" id="IPR002656">
    <property type="entry name" value="Acyl_transf_3_dom"/>
</dbReference>
<dbReference type="PANTHER" id="PTHR23028">
    <property type="entry name" value="ACETYLTRANSFERASE"/>
    <property type="match status" value="1"/>
</dbReference>
<dbReference type="InterPro" id="IPR050879">
    <property type="entry name" value="Acyltransferase_3"/>
</dbReference>
<name>A0A0D1ZAF8_EXOME</name>
<dbReference type="GO" id="GO:0016747">
    <property type="term" value="F:acyltransferase activity, transferring groups other than amino-acyl groups"/>
    <property type="evidence" value="ECO:0007669"/>
    <property type="project" value="InterPro"/>
</dbReference>
<gene>
    <name evidence="4" type="ORF">PV10_06186</name>
</gene>
<evidence type="ECO:0000313" key="4">
    <source>
        <dbReference type="EMBL" id="KIV91672.1"/>
    </source>
</evidence>